<evidence type="ECO:0000313" key="2">
    <source>
        <dbReference type="EMBL" id="MCI63782.1"/>
    </source>
</evidence>
<comment type="caution">
    <text evidence="2">The sequence shown here is derived from an EMBL/GenBank/DDBJ whole genome shotgun (WGS) entry which is preliminary data.</text>
</comment>
<dbReference type="EMBL" id="LXQA010643443">
    <property type="protein sequence ID" value="MCI63782.1"/>
    <property type="molecule type" value="Genomic_DNA"/>
</dbReference>
<accession>A0A392TRW8</accession>
<dbReference type="AlphaFoldDB" id="A0A392TRW8"/>
<keyword evidence="3" id="KW-1185">Reference proteome</keyword>
<dbReference type="Proteomes" id="UP000265520">
    <property type="component" value="Unassembled WGS sequence"/>
</dbReference>
<feature type="region of interest" description="Disordered" evidence="1">
    <location>
        <begin position="20"/>
        <end position="64"/>
    </location>
</feature>
<protein>
    <submittedName>
        <fullName evidence="2">Uncharacterized protein</fullName>
    </submittedName>
</protein>
<proteinExistence type="predicted"/>
<feature type="non-terminal residue" evidence="2">
    <location>
        <position position="64"/>
    </location>
</feature>
<organism evidence="2 3">
    <name type="scientific">Trifolium medium</name>
    <dbReference type="NCBI Taxonomy" id="97028"/>
    <lineage>
        <taxon>Eukaryota</taxon>
        <taxon>Viridiplantae</taxon>
        <taxon>Streptophyta</taxon>
        <taxon>Embryophyta</taxon>
        <taxon>Tracheophyta</taxon>
        <taxon>Spermatophyta</taxon>
        <taxon>Magnoliopsida</taxon>
        <taxon>eudicotyledons</taxon>
        <taxon>Gunneridae</taxon>
        <taxon>Pentapetalae</taxon>
        <taxon>rosids</taxon>
        <taxon>fabids</taxon>
        <taxon>Fabales</taxon>
        <taxon>Fabaceae</taxon>
        <taxon>Papilionoideae</taxon>
        <taxon>50 kb inversion clade</taxon>
        <taxon>NPAAA clade</taxon>
        <taxon>Hologalegina</taxon>
        <taxon>IRL clade</taxon>
        <taxon>Trifolieae</taxon>
        <taxon>Trifolium</taxon>
    </lineage>
</organism>
<name>A0A392TRW8_9FABA</name>
<evidence type="ECO:0000313" key="3">
    <source>
        <dbReference type="Proteomes" id="UP000265520"/>
    </source>
</evidence>
<evidence type="ECO:0000256" key="1">
    <source>
        <dbReference type="SAM" id="MobiDB-lite"/>
    </source>
</evidence>
<feature type="non-terminal residue" evidence="2">
    <location>
        <position position="1"/>
    </location>
</feature>
<sequence>PAIKASYSAWLLLALKAKRNDCSTKTPSGPSRTTPAPLPLKLDDPSTDSVHGCKLVSSGGDDSS</sequence>
<reference evidence="2 3" key="1">
    <citation type="journal article" date="2018" name="Front. Plant Sci.">
        <title>Red Clover (Trifolium pratense) and Zigzag Clover (T. medium) - A Picture of Genomic Similarities and Differences.</title>
        <authorList>
            <person name="Dluhosova J."/>
            <person name="Istvanek J."/>
            <person name="Nedelnik J."/>
            <person name="Repkova J."/>
        </authorList>
    </citation>
    <scope>NUCLEOTIDE SEQUENCE [LARGE SCALE GENOMIC DNA]</scope>
    <source>
        <strain evidence="3">cv. 10/8</strain>
        <tissue evidence="2">Leaf</tissue>
    </source>
</reference>
<feature type="compositionally biased region" description="Polar residues" evidence="1">
    <location>
        <begin position="23"/>
        <end position="34"/>
    </location>
</feature>